<keyword evidence="2" id="KW-1185">Reference proteome</keyword>
<accession>A0ACC5ZJM2</accession>
<sequence length="1802" mass="198183">MARCAVRVLTLFTLAALARSARGCPRPCACPQPGEVHCTFRSLLTVPAGVSRQVERMNLGFNTINRITDRSFAGNRLQQLHPATFATFSVLGYFPMSTLKHLYLSENGLTTLSQKMLATMPQLENLFLHENPWTCDCRIKWFKEWSSNAPDVLKCKKDRAFPGGQLCPVCFSPRQLKKKDLRELDNPKCTSPVISAPHRTSTLDTESELMTLDDFSQPLGNVSLGLSDEHGNQVDLNCHVNEPTKSTRMNWNHVNSFQINTNVTVTLDLECPIDRGTYEKLWRLVAYYSDVPAHLKREIMLSKDPHISYRYRQDAEMDAVYFTGMKANMVAEPAWIMQSAVNLQLNRPQSTSKRVRLILSTHLTQMVEAEEERQQRRQWVLIESRNSTKISQVVLVGNPIQMHCNVHSSGNPLIKWMLPNGSKVEAPYQSSDNRITVSPSGLLAITAVDHSDSGVYYCIAIVVGDISILPFHLTVEDSSTPAHGSEGMAEPMTGVAGRPFSLPCVALGSPDPDINWILPDNAIINTWSNLSRMFVASNGTLTIRNSQLSDNGFYKCVAETQHGVDSLATKVTLTRPSGGHPIRKYSSRPQPAEGVSTKIKAPINNDVEASGDNENEGPEAKTFEQLDTSYKRRIPNAPVRGGHPTRKVWRRPPLPRRQMISKGADRSNPTEIRRRINVSNGQIDPEHWANILAKVRNSGDNAKTTTTTSSVLTSTNRLQQVDTAITKQSESLKRMEGSIPDSSTTRATPQEASYTVTASETSVQTTEVSLDIKPLDAEDQIHITYQISAPEVNQDSDLMDVAFTTIGPQPTAQLVIDADIAKRDEVSTAESTTAYGTPFQRNQSHTLGSKETEAIPRARGASITQNTKIQRFEVHPNGTLTIRNILPLDQGQYLCSVQNQYGQDKLVVTLIVLAEHPRVFQPRYQDITKNLGDTIDLECRSQGSPHPRTTWVLPNRAIVHMEAPSLGTHEHRISVLANGTLQIKSATYTDRGVYKCIASNAAGADAISVRLTVAALPPVIQQLKYENITFPEGSTVYLNCSAKGAPPPTISWSMPNGVQLRSSEIVSGLNLFVFNNGTLYIRGLGSANAGKYECTATNTVGISSRAVSLTVKKSIASARARITSSSPQKTDAIYGGKLQLDCVASGDPEPRVIWRTPSKKLVDAHYSYDPRIKVFANGSLSIHSVTEKDEGDYLCAAQNKMGDDYAPLKVSILTKPAKIEQKTQINQKVMYGGDLKVDCVASGLPNPKIQWALPDGTMVNSIMKSDSSSGGPSSRYVVFDNGTLFFNDVGMHEEGDYTCYAENQIGKDQMKVHVKVVADVPVIRNKTFEVIRVMYGDSASLKCTAKGEPNPHILWFSPTNRVIPSASDKYLVHNDGTLVIQKVQRFDGGNYTCLARNSAGQDRKVARLEILVSPPAINGLRGSTNSLKVSAMKNQRKLIHCEASGTPVPHVLWVFPENVILPAPYYGSRMTVHRNGTLDIHSLRVTDTAKLTCIARNEGGEARLIVQLDVMDIIEKPRLNSPKTESFTLTVGRTMMLNCSVEGSPAPQLTWVLPSGSPLMSGSQFNKFYHRSDGTLVITNLAVSEAGTYRCLGRNAGGLVERTVVLTPGQKPEINNRYNSPVSVINGESLQLHCVSTSDPVRLTWTLPSGVVLNQPQRAGRYAVLPNGTLSIQQASVYDRGSYTCRAANEYGSSLLTIPVAIIAYSPRISSGPPPTTYARRGVAVQLNCIATGIPKAEVAWETPDRTRLIVSTQPRLFGNKYIHPQGFLIIQNPTPRDTGFYRCTARNVIGVDSKGTYLHVY</sequence>
<gene>
    <name evidence="1" type="ORF">PDJAM_G00160710</name>
</gene>
<dbReference type="EMBL" id="CM041000">
    <property type="protein sequence ID" value="MCJ8748062.1"/>
    <property type="molecule type" value="Genomic_DNA"/>
</dbReference>
<name>A0ACC5ZJM2_9TELE</name>
<dbReference type="Proteomes" id="UP000830395">
    <property type="component" value="Chromosome 26"/>
</dbReference>
<protein>
    <submittedName>
        <fullName evidence="1">Uncharacterized protein</fullName>
    </submittedName>
</protein>
<proteinExistence type="predicted"/>
<comment type="caution">
    <text evidence="1">The sequence shown here is derived from an EMBL/GenBank/DDBJ whole genome shotgun (WGS) entry which is preliminary data.</text>
</comment>
<evidence type="ECO:0000313" key="1">
    <source>
        <dbReference type="EMBL" id="MCJ8748062.1"/>
    </source>
</evidence>
<evidence type="ECO:0000313" key="2">
    <source>
        <dbReference type="Proteomes" id="UP000830395"/>
    </source>
</evidence>
<reference evidence="1" key="1">
    <citation type="submission" date="2020-02" db="EMBL/GenBank/DDBJ databases">
        <title>Genome sequencing of the panga catfish, Pangasius djambal.</title>
        <authorList>
            <person name="Wen M."/>
            <person name="Zahm M."/>
            <person name="Roques C."/>
            <person name="Cabau C."/>
            <person name="Klopp C."/>
            <person name="Donnadieu C."/>
            <person name="Jouanno E."/>
            <person name="Avarre J.-C."/>
            <person name="Campet M."/>
            <person name="Ha T."/>
            <person name="Dugue R."/>
            <person name="Lampietro C."/>
            <person name="Louis A."/>
            <person name="Herpin A."/>
            <person name="Echchiki A."/>
            <person name="Berthelot C."/>
            <person name="Parey E."/>
            <person name="Roest-Crollius H."/>
            <person name="Braasch I."/>
            <person name="Postlethwait J.H."/>
            <person name="Bobe J."/>
            <person name="Montfort J."/>
            <person name="Bouchez O."/>
            <person name="Begum T."/>
            <person name="Schartl M."/>
            <person name="Gustiano R."/>
            <person name="Guiguen Y."/>
        </authorList>
    </citation>
    <scope>NUCLEOTIDE SEQUENCE</scope>
    <source>
        <strain evidence="1">Pdj_M5554</strain>
    </source>
</reference>
<organism evidence="1 2">
    <name type="scientific">Pangasius djambal</name>
    <dbReference type="NCBI Taxonomy" id="1691987"/>
    <lineage>
        <taxon>Eukaryota</taxon>
        <taxon>Metazoa</taxon>
        <taxon>Chordata</taxon>
        <taxon>Craniata</taxon>
        <taxon>Vertebrata</taxon>
        <taxon>Euteleostomi</taxon>
        <taxon>Actinopterygii</taxon>
        <taxon>Neopterygii</taxon>
        <taxon>Teleostei</taxon>
        <taxon>Ostariophysi</taxon>
        <taxon>Siluriformes</taxon>
        <taxon>Pangasiidae</taxon>
        <taxon>Pangasius</taxon>
    </lineage>
</organism>